<accession>A0ABQ7MSR1</accession>
<dbReference type="PANTHER" id="PTHR31384:SF39">
    <property type="entry name" value="AUXIN RESPONSE FACTOR"/>
    <property type="match status" value="1"/>
</dbReference>
<sequence>MDITLDLHPVWQALYNKLIQGSGGQLTRGPAMFEGCVFIPQGLIGQCSSSEELRLFCSRLPSVGCSVVSIQYLADTITDAKMIIKPATNTPAASRPATNTTAASRPATNTTAAPAASRPTTNTTAAPAASRPATNTPAASRPATNTTAASRPATNTTAAPAASRPTTNTTAAPAASRPATNTPAASRPATNTTAAPAASRPATNTPAASRPATNTTAASRPATNTTAAPAASRPTTNTTAAPAASRPATNTPAASRPATNTTAAPAASRPATNTTAAPAASRLTILPGFSKVIDTKDLISQECTITAANLGVGGVLPKEQVSLQIKDIHGRVWLFEHRYNNILESHSLANGWKPFLESKKLSPGDSLIFLKTEDGLTVGIRRAPRSLSALFNMGEPLSRIGSGALSVEELSEILGKPFCNKASFDRTLKFDYFPSVDSSWFVVPWDGMREKLLFNWRVGMKVRKMAMVKDQLREVCLQGTVTKVRVPWNRAFWKTLDVNWDYTYGERQAATNMWEIEPVLEETAEPVPEETTEERPSKKPCLGQEGSDTALTLFGFKIEPTSERRA</sequence>
<evidence type="ECO:0000256" key="4">
    <source>
        <dbReference type="ARBA" id="ARBA00023125"/>
    </source>
</evidence>
<keyword evidence="3 8" id="KW-0805">Transcription regulation</keyword>
<evidence type="ECO:0000256" key="2">
    <source>
        <dbReference type="ARBA" id="ARBA00007853"/>
    </source>
</evidence>
<evidence type="ECO:0000313" key="11">
    <source>
        <dbReference type="EMBL" id="KAG5401734.1"/>
    </source>
</evidence>
<dbReference type="PROSITE" id="PS50863">
    <property type="entry name" value="B3"/>
    <property type="match status" value="1"/>
</dbReference>
<feature type="region of interest" description="Disordered" evidence="9">
    <location>
        <begin position="523"/>
        <end position="566"/>
    </location>
</feature>
<evidence type="ECO:0000259" key="10">
    <source>
        <dbReference type="PROSITE" id="PS50863"/>
    </source>
</evidence>
<keyword evidence="5 8" id="KW-0804">Transcription</keyword>
<dbReference type="InterPro" id="IPR015300">
    <property type="entry name" value="DNA-bd_pseudobarrel_sf"/>
</dbReference>
<comment type="function">
    <text evidence="8">Auxin response factors (ARFs) are transcriptional factors that bind specifically to the DNA sequence 5'-TGTCTC-3' found in the auxin-responsive promoter elements (AuxREs).</text>
</comment>
<proteinExistence type="inferred from homology"/>
<feature type="domain" description="TF-B3" evidence="10">
    <location>
        <begin position="289"/>
        <end position="384"/>
    </location>
</feature>
<dbReference type="CDD" id="cd10017">
    <property type="entry name" value="B3_DNA"/>
    <property type="match status" value="1"/>
</dbReference>
<comment type="subunit">
    <text evidence="8">Homodimers and heterodimers.</text>
</comment>
<evidence type="ECO:0000256" key="8">
    <source>
        <dbReference type="RuleBase" id="RU004561"/>
    </source>
</evidence>
<evidence type="ECO:0000256" key="1">
    <source>
        <dbReference type="ARBA" id="ARBA00004123"/>
    </source>
</evidence>
<dbReference type="SUPFAM" id="SSF101936">
    <property type="entry name" value="DNA-binding pseudobarrel domain"/>
    <property type="match status" value="1"/>
</dbReference>
<dbReference type="InterPro" id="IPR010525">
    <property type="entry name" value="ARF_dom"/>
</dbReference>
<feature type="region of interest" description="Disordered" evidence="9">
    <location>
        <begin position="90"/>
        <end position="277"/>
    </location>
</feature>
<dbReference type="PANTHER" id="PTHR31384">
    <property type="entry name" value="AUXIN RESPONSE FACTOR 4-RELATED"/>
    <property type="match status" value="1"/>
</dbReference>
<evidence type="ECO:0000256" key="5">
    <source>
        <dbReference type="ARBA" id="ARBA00023163"/>
    </source>
</evidence>
<feature type="compositionally biased region" description="Acidic residues" evidence="9">
    <location>
        <begin position="523"/>
        <end position="532"/>
    </location>
</feature>
<keyword evidence="6 8" id="KW-0539">Nucleus</keyword>
<comment type="similarity">
    <text evidence="2 8">Belongs to the ARF family.</text>
</comment>
<evidence type="ECO:0000256" key="6">
    <source>
        <dbReference type="ARBA" id="ARBA00023242"/>
    </source>
</evidence>
<dbReference type="Proteomes" id="UP000823674">
    <property type="component" value="Chromosome A04"/>
</dbReference>
<reference evidence="11 12" key="1">
    <citation type="submission" date="2021-03" db="EMBL/GenBank/DDBJ databases">
        <authorList>
            <person name="King G.J."/>
            <person name="Bancroft I."/>
            <person name="Baten A."/>
            <person name="Bloomfield J."/>
            <person name="Borpatragohain P."/>
            <person name="He Z."/>
            <person name="Irish N."/>
            <person name="Irwin J."/>
            <person name="Liu K."/>
            <person name="Mauleon R.P."/>
            <person name="Moore J."/>
            <person name="Morris R."/>
            <person name="Ostergaard L."/>
            <person name="Wang B."/>
            <person name="Wells R."/>
        </authorList>
    </citation>
    <scope>NUCLEOTIDE SEQUENCE [LARGE SCALE GENOMIC DNA]</scope>
    <source>
        <strain evidence="11">R-o-18</strain>
        <tissue evidence="11">Leaf</tissue>
    </source>
</reference>
<dbReference type="Gene3D" id="2.40.330.10">
    <property type="entry name" value="DNA-binding pseudobarrel domain"/>
    <property type="match status" value="1"/>
</dbReference>
<dbReference type="InterPro" id="IPR044835">
    <property type="entry name" value="ARF_plant"/>
</dbReference>
<dbReference type="Pfam" id="PF02362">
    <property type="entry name" value="B3"/>
    <property type="match status" value="1"/>
</dbReference>
<keyword evidence="4 8" id="KW-0238">DNA-binding</keyword>
<evidence type="ECO:0000256" key="3">
    <source>
        <dbReference type="ARBA" id="ARBA00023015"/>
    </source>
</evidence>
<keyword evidence="7 8" id="KW-0927">Auxin signaling pathway</keyword>
<evidence type="ECO:0000256" key="7">
    <source>
        <dbReference type="ARBA" id="ARBA00023294"/>
    </source>
</evidence>
<protein>
    <recommendedName>
        <fullName evidence="8">Auxin response factor</fullName>
    </recommendedName>
</protein>
<dbReference type="Gene3D" id="2.30.30.1040">
    <property type="match status" value="1"/>
</dbReference>
<dbReference type="EMBL" id="JADBGQ010000004">
    <property type="protein sequence ID" value="KAG5401734.1"/>
    <property type="molecule type" value="Genomic_DNA"/>
</dbReference>
<organism evidence="11 12">
    <name type="scientific">Brassica rapa subsp. trilocularis</name>
    <dbReference type="NCBI Taxonomy" id="1813537"/>
    <lineage>
        <taxon>Eukaryota</taxon>
        <taxon>Viridiplantae</taxon>
        <taxon>Streptophyta</taxon>
        <taxon>Embryophyta</taxon>
        <taxon>Tracheophyta</taxon>
        <taxon>Spermatophyta</taxon>
        <taxon>Magnoliopsida</taxon>
        <taxon>eudicotyledons</taxon>
        <taxon>Gunneridae</taxon>
        <taxon>Pentapetalae</taxon>
        <taxon>rosids</taxon>
        <taxon>malvids</taxon>
        <taxon>Brassicales</taxon>
        <taxon>Brassicaceae</taxon>
        <taxon>Brassiceae</taxon>
        <taxon>Brassica</taxon>
    </lineage>
</organism>
<dbReference type="InterPro" id="IPR003340">
    <property type="entry name" value="B3_DNA-bd"/>
</dbReference>
<evidence type="ECO:0000313" key="12">
    <source>
        <dbReference type="Proteomes" id="UP000823674"/>
    </source>
</evidence>
<dbReference type="Pfam" id="PF06507">
    <property type="entry name" value="ARF_AD"/>
    <property type="match status" value="1"/>
</dbReference>
<comment type="subcellular location">
    <subcellularLocation>
        <location evidence="1 8">Nucleus</location>
    </subcellularLocation>
</comment>
<keyword evidence="12" id="KW-1185">Reference proteome</keyword>
<comment type="caution">
    <text evidence="11">The sequence shown here is derived from an EMBL/GenBank/DDBJ whole genome shotgun (WGS) entry which is preliminary data.</text>
</comment>
<name>A0ABQ7MSR1_BRACM</name>
<gene>
    <name evidence="11" type="primary">A04p028570.1_BraROA</name>
    <name evidence="11" type="ORF">IGI04_016341</name>
</gene>
<evidence type="ECO:0000256" key="9">
    <source>
        <dbReference type="SAM" id="MobiDB-lite"/>
    </source>
</evidence>